<dbReference type="Pfam" id="PF13602">
    <property type="entry name" value="ADH_zinc_N_2"/>
    <property type="match status" value="1"/>
</dbReference>
<comment type="caution">
    <text evidence="1">The sequence shown here is derived from an EMBL/GenBank/DDBJ whole genome shotgun (WGS) entry which is preliminary data.</text>
</comment>
<dbReference type="Gene3D" id="3.90.180.10">
    <property type="entry name" value="Medium-chain alcohol dehydrogenases, catalytic domain"/>
    <property type="match status" value="1"/>
</dbReference>
<dbReference type="RefSeq" id="WP_264504212.1">
    <property type="nucleotide sequence ID" value="NZ_JAPDFL010000001.1"/>
</dbReference>
<evidence type="ECO:0000313" key="1">
    <source>
        <dbReference type="EMBL" id="MCW1931059.1"/>
    </source>
</evidence>
<protein>
    <submittedName>
        <fullName evidence="1">Zinc-binding dehydrogenase</fullName>
    </submittedName>
</protein>
<name>A0ABT3GU89_9RHOB</name>
<organism evidence="1 2">
    <name type="scientific">Pararhodobacter zhoushanensis</name>
    <dbReference type="NCBI Taxonomy" id="2479545"/>
    <lineage>
        <taxon>Bacteria</taxon>
        <taxon>Pseudomonadati</taxon>
        <taxon>Pseudomonadota</taxon>
        <taxon>Alphaproteobacteria</taxon>
        <taxon>Rhodobacterales</taxon>
        <taxon>Paracoccaceae</taxon>
        <taxon>Pararhodobacter</taxon>
    </lineage>
</organism>
<sequence length="50" mass="5748">MIRRDLWPLLGTKVRPTIAATFDFRDAAAAHSEMERNNHIGKIMLTVERP</sequence>
<dbReference type="EMBL" id="JAPDFL010000001">
    <property type="protein sequence ID" value="MCW1931059.1"/>
    <property type="molecule type" value="Genomic_DNA"/>
</dbReference>
<proteinExistence type="predicted"/>
<accession>A0ABT3GU89</accession>
<keyword evidence="2" id="KW-1185">Reference proteome</keyword>
<dbReference type="Proteomes" id="UP001208938">
    <property type="component" value="Unassembled WGS sequence"/>
</dbReference>
<evidence type="ECO:0000313" key="2">
    <source>
        <dbReference type="Proteomes" id="UP001208938"/>
    </source>
</evidence>
<gene>
    <name evidence="1" type="ORF">OKW52_01915</name>
</gene>
<reference evidence="1 2" key="1">
    <citation type="submission" date="2022-10" db="EMBL/GenBank/DDBJ databases">
        <title>Pararhodobacter sp. nov., isolated from marine algae.</title>
        <authorList>
            <person name="Choi B.J."/>
            <person name="Kim J.M."/>
            <person name="Lee J.K."/>
            <person name="Choi D.G."/>
            <person name="Jeon C.O."/>
        </authorList>
    </citation>
    <scope>NUCLEOTIDE SEQUENCE [LARGE SCALE GENOMIC DNA]</scope>
    <source>
        <strain evidence="1 2">ZQ420</strain>
    </source>
</reference>